<evidence type="ECO:0000313" key="3">
    <source>
        <dbReference type="Proteomes" id="UP000282002"/>
    </source>
</evidence>
<dbReference type="AlphaFoldDB" id="A0A3S8U3Y4"/>
<dbReference type="SMART" id="SM00479">
    <property type="entry name" value="EXOIII"/>
    <property type="match status" value="1"/>
</dbReference>
<dbReference type="OrthoDB" id="7822240at2"/>
<feature type="domain" description="Exonuclease" evidence="1">
    <location>
        <begin position="7"/>
        <end position="177"/>
    </location>
</feature>
<accession>A0A3S8U3Y4</accession>
<dbReference type="EMBL" id="CP034328">
    <property type="protein sequence ID" value="AZL58333.1"/>
    <property type="molecule type" value="Genomic_DNA"/>
</dbReference>
<sequence length="237" mass="26602">MTSKVRRLRVIDYETTGVPEDTGAEVIELAYVDVDPDALTVTDRWQSFAKPIGPIPPQVKAVHHILEEDVAGAPAIRELWPLLFQGCATQDILVAHNAAFEQYFHKGDGRAWIDTYKCALVVWPDAPAHGNQVLRYWLNLDHATGFDRAAAMPPNRALPDAYVTAHVLIRLLQESTIDDMLRVSAAPALLRRIGFGKHKGILFSEAPEDYLRWIVEKAEFDTDVTSTARYWLDRGNS</sequence>
<evidence type="ECO:0000313" key="2">
    <source>
        <dbReference type="EMBL" id="AZL58333.1"/>
    </source>
</evidence>
<evidence type="ECO:0000259" key="1">
    <source>
        <dbReference type="SMART" id="SM00479"/>
    </source>
</evidence>
<dbReference type="GO" id="GO:0045004">
    <property type="term" value="P:DNA replication proofreading"/>
    <property type="evidence" value="ECO:0007669"/>
    <property type="project" value="TreeGrafter"/>
</dbReference>
<dbReference type="GO" id="GO:0003676">
    <property type="term" value="F:nucleic acid binding"/>
    <property type="evidence" value="ECO:0007669"/>
    <property type="project" value="InterPro"/>
</dbReference>
<proteinExistence type="predicted"/>
<dbReference type="PANTHER" id="PTHR30231">
    <property type="entry name" value="DNA POLYMERASE III SUBUNIT EPSILON"/>
    <property type="match status" value="1"/>
</dbReference>
<dbReference type="CDD" id="cd06127">
    <property type="entry name" value="DEDDh"/>
    <property type="match status" value="1"/>
</dbReference>
<dbReference type="Pfam" id="PF00929">
    <property type="entry name" value="RNase_T"/>
    <property type="match status" value="1"/>
</dbReference>
<dbReference type="InterPro" id="IPR012337">
    <property type="entry name" value="RNaseH-like_sf"/>
</dbReference>
<name>A0A3S8U3Y4_9RHOB</name>
<dbReference type="RefSeq" id="WP_125324534.1">
    <property type="nucleotide sequence ID" value="NZ_CP034328.1"/>
</dbReference>
<reference evidence="2 3" key="1">
    <citation type="submission" date="2018-12" db="EMBL/GenBank/DDBJ databases">
        <title>Complete genome sequencing of Tabrizicola sp. K13M18.</title>
        <authorList>
            <person name="Bae J.-W."/>
        </authorList>
    </citation>
    <scope>NUCLEOTIDE SEQUENCE [LARGE SCALE GENOMIC DNA]</scope>
    <source>
        <strain evidence="2 3">K13M18</strain>
    </source>
</reference>
<protein>
    <recommendedName>
        <fullName evidence="1">Exonuclease domain-containing protein</fullName>
    </recommendedName>
</protein>
<dbReference type="GO" id="GO:0008408">
    <property type="term" value="F:3'-5' exonuclease activity"/>
    <property type="evidence" value="ECO:0007669"/>
    <property type="project" value="TreeGrafter"/>
</dbReference>
<dbReference type="PANTHER" id="PTHR30231:SF37">
    <property type="entry name" value="EXODEOXYRIBONUCLEASE 10"/>
    <property type="match status" value="1"/>
</dbReference>
<keyword evidence="3" id="KW-1185">Reference proteome</keyword>
<dbReference type="InterPro" id="IPR013520">
    <property type="entry name" value="Ribonucl_H"/>
</dbReference>
<gene>
    <name evidence="2" type="ORF">EI545_05450</name>
</gene>
<dbReference type="Gene3D" id="3.30.420.10">
    <property type="entry name" value="Ribonuclease H-like superfamily/Ribonuclease H"/>
    <property type="match status" value="1"/>
</dbReference>
<dbReference type="Proteomes" id="UP000282002">
    <property type="component" value="Chromosome"/>
</dbReference>
<organism evidence="2 3">
    <name type="scientific">Tabrizicola piscis</name>
    <dbReference type="NCBI Taxonomy" id="2494374"/>
    <lineage>
        <taxon>Bacteria</taxon>
        <taxon>Pseudomonadati</taxon>
        <taxon>Pseudomonadota</taxon>
        <taxon>Alphaproteobacteria</taxon>
        <taxon>Rhodobacterales</taxon>
        <taxon>Paracoccaceae</taxon>
        <taxon>Tabrizicola</taxon>
    </lineage>
</organism>
<dbReference type="InterPro" id="IPR036397">
    <property type="entry name" value="RNaseH_sf"/>
</dbReference>
<dbReference type="KEGG" id="taw:EI545_05450"/>
<dbReference type="SUPFAM" id="SSF53098">
    <property type="entry name" value="Ribonuclease H-like"/>
    <property type="match status" value="1"/>
</dbReference>
<dbReference type="GO" id="GO:0005829">
    <property type="term" value="C:cytosol"/>
    <property type="evidence" value="ECO:0007669"/>
    <property type="project" value="TreeGrafter"/>
</dbReference>